<dbReference type="EMBL" id="CABWMV010000005">
    <property type="protein sequence ID" value="VXC48031.1"/>
    <property type="molecule type" value="Genomic_DNA"/>
</dbReference>
<gene>
    <name evidence="1" type="ORF">NCTC11343_04040</name>
    <name evidence="2" type="ORF">SPHINGO8BC_130010</name>
</gene>
<dbReference type="EMBL" id="UAUU01000011">
    <property type="protein sequence ID" value="SPZ91991.1"/>
    <property type="molecule type" value="Genomic_DNA"/>
</dbReference>
<sequence>MEILDFFKVLTLIITFYYLFDISHVTRNKSRGAWDETYIGLLNL</sequence>
<accession>A0A653Z073</accession>
<dbReference type="Proteomes" id="UP000251241">
    <property type="component" value="Unassembled WGS sequence"/>
</dbReference>
<proteinExistence type="predicted"/>
<evidence type="ECO:0000313" key="3">
    <source>
        <dbReference type="Proteomes" id="UP000251241"/>
    </source>
</evidence>
<evidence type="ECO:0000313" key="4">
    <source>
        <dbReference type="Proteomes" id="UP000432350"/>
    </source>
</evidence>
<protein>
    <submittedName>
        <fullName evidence="1">Uncharacterized protein</fullName>
    </submittedName>
</protein>
<name>A0A2X2JJ00_SPHMU</name>
<evidence type="ECO:0000313" key="2">
    <source>
        <dbReference type="EMBL" id="VXC48031.1"/>
    </source>
</evidence>
<organism evidence="1 3">
    <name type="scientific">Sphingobacterium multivorum</name>
    <dbReference type="NCBI Taxonomy" id="28454"/>
    <lineage>
        <taxon>Bacteria</taxon>
        <taxon>Pseudomonadati</taxon>
        <taxon>Bacteroidota</taxon>
        <taxon>Sphingobacteriia</taxon>
        <taxon>Sphingobacteriales</taxon>
        <taxon>Sphingobacteriaceae</taxon>
        <taxon>Sphingobacterium</taxon>
    </lineage>
</organism>
<accession>A0A2X2JJ00</accession>
<reference evidence="2 4" key="2">
    <citation type="submission" date="2019-10" db="EMBL/GenBank/DDBJ databases">
        <authorList>
            <person name="Karimi E."/>
        </authorList>
    </citation>
    <scope>NUCLEOTIDE SEQUENCE [LARGE SCALE GENOMIC DNA]</scope>
    <source>
        <strain evidence="2">Sphingobacterium sp. 8BC</strain>
    </source>
</reference>
<dbReference type="Proteomes" id="UP000432350">
    <property type="component" value="Unassembled WGS sequence"/>
</dbReference>
<reference evidence="1 3" key="1">
    <citation type="submission" date="2018-06" db="EMBL/GenBank/DDBJ databases">
        <authorList>
            <consortium name="Pathogen Informatics"/>
            <person name="Doyle S."/>
        </authorList>
    </citation>
    <scope>NUCLEOTIDE SEQUENCE [LARGE SCALE GENOMIC DNA]</scope>
    <source>
        <strain evidence="1 3">NCTC11343</strain>
    </source>
</reference>
<dbReference type="AlphaFoldDB" id="A0A2X2JJ00"/>
<evidence type="ECO:0000313" key="1">
    <source>
        <dbReference type="EMBL" id="SPZ91991.1"/>
    </source>
</evidence>